<reference evidence="2 3" key="1">
    <citation type="submission" date="2023-03" db="EMBL/GenBank/DDBJ databases">
        <title>Isolation and description of six Streptomyces strains from soil environments, able to metabolize different microbial glucans.</title>
        <authorList>
            <person name="Widen T."/>
            <person name="Larsbrink J."/>
        </authorList>
    </citation>
    <scope>NUCLEOTIDE SEQUENCE [LARGE SCALE GENOMIC DNA]</scope>
    <source>
        <strain evidence="2 3">Alt2</strain>
    </source>
</reference>
<feature type="transmembrane region" description="Helical" evidence="1">
    <location>
        <begin position="89"/>
        <end position="110"/>
    </location>
</feature>
<keyword evidence="3" id="KW-1185">Reference proteome</keyword>
<feature type="transmembrane region" description="Helical" evidence="1">
    <location>
        <begin position="130"/>
        <end position="153"/>
    </location>
</feature>
<name>A0ABY9IM91_9ACTN</name>
<keyword evidence="1" id="KW-1133">Transmembrane helix</keyword>
<evidence type="ECO:0000313" key="3">
    <source>
        <dbReference type="Proteomes" id="UP001235744"/>
    </source>
</evidence>
<keyword evidence="1" id="KW-0472">Membrane</keyword>
<feature type="transmembrane region" description="Helical" evidence="1">
    <location>
        <begin position="197"/>
        <end position="216"/>
    </location>
</feature>
<sequence length="335" mass="35204">MNRKNTGRAALAALPFLLALAADLILFATRRDRLPAQLASHFVGNGRADDYAGRTSYVVITTVLLVGTGVLWVLMTARGGFHGRGYRRVVACGYAVAGFLGYLMAVVLLVNVDAAEDAQGRAQDVSFPMWQLAAALGVAALASGLGLLLAAVLPVPEEPSADGQADRQADGTTAGGERIALAAGEVAGWARSTGNRWLLPAVALTCAGAVALLFAVGWSAAVPVLLVGLLLLSFARPNVAVDRRGITVSGMLPWPRVRVPLDRIETAASRDIKPLTEYGGWGYRIRPGRTGIMIRSGEGIVARLADGRDFAVTVDDSATAAALLNTLIDQRRTEH</sequence>
<protein>
    <submittedName>
        <fullName evidence="2">DUF1648 domain-containing protein</fullName>
    </submittedName>
</protein>
<feature type="transmembrane region" description="Helical" evidence="1">
    <location>
        <begin position="57"/>
        <end position="77"/>
    </location>
</feature>
<evidence type="ECO:0000256" key="1">
    <source>
        <dbReference type="SAM" id="Phobius"/>
    </source>
</evidence>
<dbReference type="RefSeq" id="WP_306071628.1">
    <property type="nucleotide sequence ID" value="NZ_CP120988.1"/>
</dbReference>
<accession>A0ABY9IM91</accession>
<dbReference type="Proteomes" id="UP001235744">
    <property type="component" value="Chromosome"/>
</dbReference>
<gene>
    <name evidence="2" type="ORF">P8A19_13715</name>
</gene>
<organism evidence="2 3">
    <name type="scientific">Streptomyces poriferorum</name>
    <dbReference type="NCBI Taxonomy" id="2798799"/>
    <lineage>
        <taxon>Bacteria</taxon>
        <taxon>Bacillati</taxon>
        <taxon>Actinomycetota</taxon>
        <taxon>Actinomycetes</taxon>
        <taxon>Kitasatosporales</taxon>
        <taxon>Streptomycetaceae</taxon>
        <taxon>Streptomyces</taxon>
    </lineage>
</organism>
<evidence type="ECO:0000313" key="2">
    <source>
        <dbReference type="EMBL" id="WLQ56435.1"/>
    </source>
</evidence>
<keyword evidence="1" id="KW-0812">Transmembrane</keyword>
<proteinExistence type="predicted"/>
<dbReference type="EMBL" id="CP120988">
    <property type="protein sequence ID" value="WLQ56435.1"/>
    <property type="molecule type" value="Genomic_DNA"/>
</dbReference>